<dbReference type="SUPFAM" id="SSF53335">
    <property type="entry name" value="S-adenosyl-L-methionine-dependent methyltransferases"/>
    <property type="match status" value="1"/>
</dbReference>
<dbReference type="InterPro" id="IPR011530">
    <property type="entry name" value="rRNA_adenine_dimethylase"/>
</dbReference>
<evidence type="ECO:0000256" key="3">
    <source>
        <dbReference type="ARBA" id="ARBA00022603"/>
    </source>
</evidence>
<sequence length="254" mass="29292">MKVKPKKHLGQHFLKDLNIASKIVDSLTYKNYDTILEIGPGTGVLTQFLLNKNVELFLSEIDDESVEYLKINYPQLKSKIVDDFLKIDIHQIVPKNLSIIGNFPYNISSQIIFKVLENKEQVVEVVGMFQKEVAERIVAEKGSKIYGILSVLTQAYYKTEYLFTVHENVFNPPPKVKSAVIRLSRYREQIEGVESELFIKIVKAGFNQRRKTLRNALKVLGVPLSLHDHEFLNLRAEQLSVEDFIQLTQQWQNS</sequence>
<feature type="binding site" evidence="7 8">
    <location>
        <position position="60"/>
    </location>
    <ligand>
        <name>S-adenosyl-L-methionine</name>
        <dbReference type="ChEBI" id="CHEBI:59789"/>
    </ligand>
</feature>
<proteinExistence type="inferred from homology"/>
<feature type="binding site" evidence="7 8">
    <location>
        <position position="14"/>
    </location>
    <ligand>
        <name>S-adenosyl-L-methionine</name>
        <dbReference type="ChEBI" id="CHEBI:59789"/>
    </ligand>
</feature>
<dbReference type="EC" id="2.1.1.182" evidence="7"/>
<dbReference type="Gene3D" id="1.10.8.100">
    <property type="entry name" value="Ribosomal RNA adenine dimethylase-like, domain 2"/>
    <property type="match status" value="1"/>
</dbReference>
<protein>
    <recommendedName>
        <fullName evidence="7">Ribosomal RNA small subunit methyltransferase A</fullName>
        <ecNumber evidence="7">2.1.1.182</ecNumber>
    </recommendedName>
    <alternativeName>
        <fullName evidence="7">16S rRNA (adenine(1518)-N(6)/adenine(1519)-N(6))-dimethyltransferase</fullName>
    </alternativeName>
    <alternativeName>
        <fullName evidence="7">16S rRNA dimethyladenosine transferase</fullName>
    </alternativeName>
    <alternativeName>
        <fullName evidence="7">16S rRNA dimethylase</fullName>
    </alternativeName>
    <alternativeName>
        <fullName evidence="7">S-adenosylmethionine-6-N', N'-adenosyl(rRNA) dimethyltransferase</fullName>
    </alternativeName>
</protein>
<organism evidence="10 11">
    <name type="scientific">Apibacter muscae</name>
    <dbReference type="NCBI Taxonomy" id="2509004"/>
    <lineage>
        <taxon>Bacteria</taxon>
        <taxon>Pseudomonadati</taxon>
        <taxon>Bacteroidota</taxon>
        <taxon>Flavobacteriia</taxon>
        <taxon>Flavobacteriales</taxon>
        <taxon>Weeksellaceae</taxon>
        <taxon>Apibacter</taxon>
    </lineage>
</organism>
<dbReference type="GO" id="GO:0003723">
    <property type="term" value="F:RNA binding"/>
    <property type="evidence" value="ECO:0007669"/>
    <property type="project" value="UniProtKB-UniRule"/>
</dbReference>
<accession>A0A563DGU1</accession>
<dbReference type="OrthoDB" id="9814755at2"/>
<feature type="binding site" evidence="7 8">
    <location>
        <position position="12"/>
    </location>
    <ligand>
        <name>S-adenosyl-L-methionine</name>
        <dbReference type="ChEBI" id="CHEBI:59789"/>
    </ligand>
</feature>
<feature type="binding site" evidence="7 8">
    <location>
        <position position="83"/>
    </location>
    <ligand>
        <name>S-adenosyl-L-methionine</name>
        <dbReference type="ChEBI" id="CHEBI:59789"/>
    </ligand>
</feature>
<dbReference type="InterPro" id="IPR023165">
    <property type="entry name" value="rRNA_Ade_diMease-like_C"/>
</dbReference>
<dbReference type="PANTHER" id="PTHR11727">
    <property type="entry name" value="DIMETHYLADENOSINE TRANSFERASE"/>
    <property type="match status" value="1"/>
</dbReference>
<dbReference type="InterPro" id="IPR020598">
    <property type="entry name" value="rRNA_Ade_methylase_Trfase_N"/>
</dbReference>
<dbReference type="PANTHER" id="PTHR11727:SF7">
    <property type="entry name" value="DIMETHYLADENOSINE TRANSFERASE-RELATED"/>
    <property type="match status" value="1"/>
</dbReference>
<evidence type="ECO:0000256" key="7">
    <source>
        <dbReference type="HAMAP-Rule" id="MF_00607"/>
    </source>
</evidence>
<evidence type="ECO:0000256" key="6">
    <source>
        <dbReference type="ARBA" id="ARBA00022884"/>
    </source>
</evidence>
<comment type="caution">
    <text evidence="10">The sequence shown here is derived from an EMBL/GenBank/DDBJ whole genome shotgun (WGS) entry which is preliminary data.</text>
</comment>
<evidence type="ECO:0000256" key="2">
    <source>
        <dbReference type="ARBA" id="ARBA00022552"/>
    </source>
</evidence>
<feature type="binding site" evidence="7 8">
    <location>
        <position position="39"/>
    </location>
    <ligand>
        <name>S-adenosyl-L-methionine</name>
        <dbReference type="ChEBI" id="CHEBI:59789"/>
    </ligand>
</feature>
<keyword evidence="6 7" id="KW-0694">RNA-binding</keyword>
<dbReference type="EMBL" id="SELH01000014">
    <property type="protein sequence ID" value="TWP29458.1"/>
    <property type="molecule type" value="Genomic_DNA"/>
</dbReference>
<comment type="similarity">
    <text evidence="7">Belongs to the class I-like SAM-binding methyltransferase superfamily. rRNA adenine N(6)-methyltransferase family. RsmA subfamily.</text>
</comment>
<dbReference type="Pfam" id="PF00398">
    <property type="entry name" value="RrnaAD"/>
    <property type="match status" value="1"/>
</dbReference>
<dbReference type="RefSeq" id="WP_146291859.1">
    <property type="nucleotide sequence ID" value="NZ_SELH01000014.1"/>
</dbReference>
<keyword evidence="5 7" id="KW-0949">S-adenosyl-L-methionine</keyword>
<dbReference type="GO" id="GO:0005829">
    <property type="term" value="C:cytosol"/>
    <property type="evidence" value="ECO:0007669"/>
    <property type="project" value="TreeGrafter"/>
</dbReference>
<dbReference type="SMART" id="SM00650">
    <property type="entry name" value="rADc"/>
    <property type="match status" value="1"/>
</dbReference>
<comment type="subcellular location">
    <subcellularLocation>
        <location evidence="7">Cytoplasm</location>
    </subcellularLocation>
</comment>
<dbReference type="InterPro" id="IPR001737">
    <property type="entry name" value="KsgA/Erm"/>
</dbReference>
<dbReference type="Proteomes" id="UP000319499">
    <property type="component" value="Unassembled WGS sequence"/>
</dbReference>
<evidence type="ECO:0000256" key="4">
    <source>
        <dbReference type="ARBA" id="ARBA00022679"/>
    </source>
</evidence>
<dbReference type="CDD" id="cd02440">
    <property type="entry name" value="AdoMet_MTases"/>
    <property type="match status" value="1"/>
</dbReference>
<feature type="binding site" evidence="7 8">
    <location>
        <position position="102"/>
    </location>
    <ligand>
        <name>S-adenosyl-L-methionine</name>
        <dbReference type="ChEBI" id="CHEBI:59789"/>
    </ligand>
</feature>
<evidence type="ECO:0000313" key="11">
    <source>
        <dbReference type="Proteomes" id="UP000319499"/>
    </source>
</evidence>
<keyword evidence="1 7" id="KW-0963">Cytoplasm</keyword>
<comment type="function">
    <text evidence="7">Specifically dimethylates two adjacent adenosines (A1518 and A1519) in the loop of a conserved hairpin near the 3'-end of 16S rRNA in the 30S particle. May play a critical role in biogenesis of 30S subunits.</text>
</comment>
<dbReference type="PROSITE" id="PS01131">
    <property type="entry name" value="RRNA_A_DIMETH"/>
    <property type="match status" value="1"/>
</dbReference>
<keyword evidence="4 7" id="KW-0808">Transferase</keyword>
<evidence type="ECO:0000313" key="10">
    <source>
        <dbReference type="EMBL" id="TWP29458.1"/>
    </source>
</evidence>
<reference evidence="10 11" key="1">
    <citation type="submission" date="2019-02" db="EMBL/GenBank/DDBJ databases">
        <title>Apibacter muscae sp. nov.: a novel member of the house fly microbiota.</title>
        <authorList>
            <person name="Park R."/>
        </authorList>
    </citation>
    <scope>NUCLEOTIDE SEQUENCE [LARGE SCALE GENOMIC DNA]</scope>
    <source>
        <strain evidence="10 11">AL1</strain>
    </source>
</reference>
<keyword evidence="2 7" id="KW-0698">rRNA processing</keyword>
<dbReference type="AlphaFoldDB" id="A0A563DGU1"/>
<evidence type="ECO:0000256" key="5">
    <source>
        <dbReference type="ARBA" id="ARBA00022691"/>
    </source>
</evidence>
<evidence type="ECO:0000256" key="8">
    <source>
        <dbReference type="PROSITE-ProRule" id="PRU01026"/>
    </source>
</evidence>
<keyword evidence="3 7" id="KW-0489">Methyltransferase</keyword>
<evidence type="ECO:0000259" key="9">
    <source>
        <dbReference type="SMART" id="SM00650"/>
    </source>
</evidence>
<dbReference type="NCBIfam" id="TIGR00755">
    <property type="entry name" value="ksgA"/>
    <property type="match status" value="1"/>
</dbReference>
<dbReference type="GO" id="GO:0052908">
    <property type="term" value="F:16S rRNA (adenine(1518)-N(6)/adenine(1519)-N(6))-dimethyltransferase activity"/>
    <property type="evidence" value="ECO:0007669"/>
    <property type="project" value="UniProtKB-EC"/>
</dbReference>
<gene>
    <name evidence="7 10" type="primary">rsmA</name>
    <name evidence="7" type="synonym">ksgA</name>
    <name evidence="10" type="ORF">ETU09_03160</name>
</gene>
<feature type="domain" description="Ribosomal RNA adenine methylase transferase N-terminal" evidence="9">
    <location>
        <begin position="19"/>
        <end position="187"/>
    </location>
</feature>
<dbReference type="PROSITE" id="PS51689">
    <property type="entry name" value="SAM_RNA_A_N6_MT"/>
    <property type="match status" value="1"/>
</dbReference>
<comment type="catalytic activity">
    <reaction evidence="7">
        <text>adenosine(1518)/adenosine(1519) in 16S rRNA + 4 S-adenosyl-L-methionine = N(6)-dimethyladenosine(1518)/N(6)-dimethyladenosine(1519) in 16S rRNA + 4 S-adenosyl-L-homocysteine + 4 H(+)</text>
        <dbReference type="Rhea" id="RHEA:19609"/>
        <dbReference type="Rhea" id="RHEA-COMP:10232"/>
        <dbReference type="Rhea" id="RHEA-COMP:10233"/>
        <dbReference type="ChEBI" id="CHEBI:15378"/>
        <dbReference type="ChEBI" id="CHEBI:57856"/>
        <dbReference type="ChEBI" id="CHEBI:59789"/>
        <dbReference type="ChEBI" id="CHEBI:74411"/>
        <dbReference type="ChEBI" id="CHEBI:74493"/>
        <dbReference type="EC" id="2.1.1.182"/>
    </reaction>
</comment>
<name>A0A563DGU1_9FLAO</name>
<dbReference type="HAMAP" id="MF_00607">
    <property type="entry name" value="16SrRNA_methyltr_A"/>
    <property type="match status" value="1"/>
</dbReference>
<evidence type="ECO:0000256" key="1">
    <source>
        <dbReference type="ARBA" id="ARBA00022490"/>
    </source>
</evidence>
<keyword evidence="11" id="KW-1185">Reference proteome</keyword>
<dbReference type="InterPro" id="IPR029063">
    <property type="entry name" value="SAM-dependent_MTases_sf"/>
</dbReference>
<dbReference type="Gene3D" id="3.40.50.150">
    <property type="entry name" value="Vaccinia Virus protein VP39"/>
    <property type="match status" value="1"/>
</dbReference>
<dbReference type="InterPro" id="IPR020596">
    <property type="entry name" value="rRNA_Ade_Mease_Trfase_CS"/>
</dbReference>